<dbReference type="AlphaFoldDB" id="A0AA38LZT6"/>
<accession>A0AA38LZT6</accession>
<name>A0AA38LZT6_9CUCU</name>
<gene>
    <name evidence="1" type="ORF">Zmor_003942</name>
</gene>
<organism evidence="1 2">
    <name type="scientific">Zophobas morio</name>
    <dbReference type="NCBI Taxonomy" id="2755281"/>
    <lineage>
        <taxon>Eukaryota</taxon>
        <taxon>Metazoa</taxon>
        <taxon>Ecdysozoa</taxon>
        <taxon>Arthropoda</taxon>
        <taxon>Hexapoda</taxon>
        <taxon>Insecta</taxon>
        <taxon>Pterygota</taxon>
        <taxon>Neoptera</taxon>
        <taxon>Endopterygota</taxon>
        <taxon>Coleoptera</taxon>
        <taxon>Polyphaga</taxon>
        <taxon>Cucujiformia</taxon>
        <taxon>Tenebrionidae</taxon>
        <taxon>Zophobas</taxon>
    </lineage>
</organism>
<protein>
    <submittedName>
        <fullName evidence="1">Uncharacterized protein</fullName>
    </submittedName>
</protein>
<comment type="caution">
    <text evidence="1">The sequence shown here is derived from an EMBL/GenBank/DDBJ whole genome shotgun (WGS) entry which is preliminary data.</text>
</comment>
<dbReference type="EMBL" id="JALNTZ010001100">
    <property type="protein sequence ID" value="KAJ3628707.1"/>
    <property type="molecule type" value="Genomic_DNA"/>
</dbReference>
<reference evidence="1" key="1">
    <citation type="journal article" date="2023" name="G3 (Bethesda)">
        <title>Whole genome assemblies of Zophobas morio and Tenebrio molitor.</title>
        <authorList>
            <person name="Kaur S."/>
            <person name="Stinson S.A."/>
            <person name="diCenzo G.C."/>
        </authorList>
    </citation>
    <scope>NUCLEOTIDE SEQUENCE</scope>
    <source>
        <strain evidence="1">QUZm001</strain>
    </source>
</reference>
<evidence type="ECO:0000313" key="1">
    <source>
        <dbReference type="EMBL" id="KAJ3628707.1"/>
    </source>
</evidence>
<feature type="non-terminal residue" evidence="1">
    <location>
        <position position="1"/>
    </location>
</feature>
<sequence length="78" mass="8824">KKISLKRVTWAAITCPVMASKFAHQHAISVSSEPAAEDLDMPLEDNVQRVQLKIPVKSLIRTNHGISIRTRRNLFCRT</sequence>
<keyword evidence="2" id="KW-1185">Reference proteome</keyword>
<proteinExistence type="predicted"/>
<dbReference type="Proteomes" id="UP001168821">
    <property type="component" value="Unassembled WGS sequence"/>
</dbReference>
<evidence type="ECO:0000313" key="2">
    <source>
        <dbReference type="Proteomes" id="UP001168821"/>
    </source>
</evidence>